<dbReference type="RefSeq" id="WP_043662896.1">
    <property type="nucleotide sequence ID" value="NZ_JSEG01000005.1"/>
</dbReference>
<evidence type="ECO:0000313" key="2">
    <source>
        <dbReference type="Proteomes" id="UP000238081"/>
    </source>
</evidence>
<evidence type="ECO:0000313" key="1">
    <source>
        <dbReference type="EMBL" id="PPV16545.1"/>
    </source>
</evidence>
<gene>
    <name evidence="1" type="ORF">AWN73_09755</name>
</gene>
<dbReference type="EMBL" id="LRDH01000077">
    <property type="protein sequence ID" value="PPV16545.1"/>
    <property type="molecule type" value="Genomic_DNA"/>
</dbReference>
<name>A0A0A6SBI6_CLOBU</name>
<organism evidence="1 2">
    <name type="scientific">Clostridium butyricum</name>
    <dbReference type="NCBI Taxonomy" id="1492"/>
    <lineage>
        <taxon>Bacteria</taxon>
        <taxon>Bacillati</taxon>
        <taxon>Bacillota</taxon>
        <taxon>Clostridia</taxon>
        <taxon>Eubacteriales</taxon>
        <taxon>Clostridiaceae</taxon>
        <taxon>Clostridium</taxon>
    </lineage>
</organism>
<comment type="caution">
    <text evidence="1">The sequence shown here is derived from an EMBL/GenBank/DDBJ whole genome shotgun (WGS) entry which is preliminary data.</text>
</comment>
<reference evidence="1 2" key="1">
    <citation type="submission" date="2016-01" db="EMBL/GenBank/DDBJ databases">
        <title>Characterization of the Clostridium difficile lineages that are prevalent in Hong Kong and China.</title>
        <authorList>
            <person name="Kwok J.S.-L."/>
            <person name="Lam W.-Y."/>
            <person name="Ip M."/>
            <person name="Chan T.-F."/>
            <person name="Hawkey P.M."/>
            <person name="Tsui S.K.-W."/>
        </authorList>
    </citation>
    <scope>NUCLEOTIDE SEQUENCE [LARGE SCALE GENOMIC DNA]</scope>
    <source>
        <strain evidence="1 2">300064</strain>
    </source>
</reference>
<dbReference type="Proteomes" id="UP000238081">
    <property type="component" value="Unassembled WGS sequence"/>
</dbReference>
<protein>
    <submittedName>
        <fullName evidence="1">Uncharacterized protein</fullName>
    </submittedName>
</protein>
<sequence length="180" mass="22355">MVRKKKYIDTKYEQVIYGEDYHYINFFEMLGLLNKNQMNYWFTEENKKSYILDRIESDEENWRNNYWKIFEDRYKVKTKEWEFEDEYRLRIDSTFWSEYNTNNNRNLKFKFENLEGIIFGVKTSDKDKANILEILCKKCIENKRDNFKIYQAYFDNENKVIKTTELKMIEKDLIEGAYIK</sequence>
<proteinExistence type="predicted"/>
<dbReference type="AlphaFoldDB" id="A0A0A6SBI6"/>
<accession>A0A0A6SBI6</accession>